<feature type="transmembrane region" description="Helical" evidence="6">
    <location>
        <begin position="81"/>
        <end position="99"/>
    </location>
</feature>
<name>A0AAD4HCB2_9AGAM</name>
<dbReference type="InterPro" id="IPR020846">
    <property type="entry name" value="MFS_dom"/>
</dbReference>
<evidence type="ECO:0000313" key="9">
    <source>
        <dbReference type="Proteomes" id="UP001195769"/>
    </source>
</evidence>
<protein>
    <submittedName>
        <fullName evidence="8">General substrate transporter</fullName>
    </submittedName>
</protein>
<reference evidence="8" key="1">
    <citation type="journal article" date="2020" name="New Phytol.">
        <title>Comparative genomics reveals dynamic genome evolution in host specialist ectomycorrhizal fungi.</title>
        <authorList>
            <person name="Lofgren L.A."/>
            <person name="Nguyen N.H."/>
            <person name="Vilgalys R."/>
            <person name="Ruytinx J."/>
            <person name="Liao H.L."/>
            <person name="Branco S."/>
            <person name="Kuo A."/>
            <person name="LaButti K."/>
            <person name="Lipzen A."/>
            <person name="Andreopoulos W."/>
            <person name="Pangilinan J."/>
            <person name="Riley R."/>
            <person name="Hundley H."/>
            <person name="Na H."/>
            <person name="Barry K."/>
            <person name="Grigoriev I.V."/>
            <person name="Stajich J.E."/>
            <person name="Kennedy P.G."/>
        </authorList>
    </citation>
    <scope>NUCLEOTIDE SEQUENCE</scope>
    <source>
        <strain evidence="8">FC203</strain>
    </source>
</reference>
<feature type="non-terminal residue" evidence="8">
    <location>
        <position position="141"/>
    </location>
</feature>
<comment type="caution">
    <text evidence="8">The sequence shown here is derived from an EMBL/GenBank/DDBJ whole genome shotgun (WGS) entry which is preliminary data.</text>
</comment>
<dbReference type="InterPro" id="IPR050360">
    <property type="entry name" value="MFS_Sugar_Transporters"/>
</dbReference>
<evidence type="ECO:0000256" key="4">
    <source>
        <dbReference type="ARBA" id="ARBA00022989"/>
    </source>
</evidence>
<dbReference type="PROSITE" id="PS50850">
    <property type="entry name" value="MFS"/>
    <property type="match status" value="1"/>
</dbReference>
<feature type="transmembrane region" description="Helical" evidence="6">
    <location>
        <begin position="57"/>
        <end position="75"/>
    </location>
</feature>
<evidence type="ECO:0000256" key="1">
    <source>
        <dbReference type="ARBA" id="ARBA00004141"/>
    </source>
</evidence>
<evidence type="ECO:0000256" key="2">
    <source>
        <dbReference type="ARBA" id="ARBA00010992"/>
    </source>
</evidence>
<dbReference type="PANTHER" id="PTHR48022:SF64">
    <property type="entry name" value="MAJOR FACILITATOR SUPERFAMILY (MFS) PROFILE DOMAIN-CONTAINING PROTEIN"/>
    <property type="match status" value="1"/>
</dbReference>
<proteinExistence type="inferred from homology"/>
<dbReference type="InterPro" id="IPR005828">
    <property type="entry name" value="MFS_sugar_transport-like"/>
</dbReference>
<comment type="similarity">
    <text evidence="2">Belongs to the major facilitator superfamily. Sugar transporter (TC 2.A.1.1) family.</text>
</comment>
<gene>
    <name evidence="8" type="ORF">F5891DRAFT_964549</name>
</gene>
<keyword evidence="3 6" id="KW-0812">Transmembrane</keyword>
<dbReference type="Proteomes" id="UP001195769">
    <property type="component" value="Unassembled WGS sequence"/>
</dbReference>
<evidence type="ECO:0000256" key="3">
    <source>
        <dbReference type="ARBA" id="ARBA00022692"/>
    </source>
</evidence>
<dbReference type="Gene3D" id="1.20.1250.20">
    <property type="entry name" value="MFS general substrate transporter like domains"/>
    <property type="match status" value="1"/>
</dbReference>
<comment type="subcellular location">
    <subcellularLocation>
        <location evidence="1">Membrane</location>
        <topology evidence="1">Multi-pass membrane protein</topology>
    </subcellularLocation>
</comment>
<dbReference type="GeneID" id="64670400"/>
<dbReference type="EMBL" id="JABBWK010000134">
    <property type="protein sequence ID" value="KAG1890660.1"/>
    <property type="molecule type" value="Genomic_DNA"/>
</dbReference>
<dbReference type="SUPFAM" id="SSF103473">
    <property type="entry name" value="MFS general substrate transporter"/>
    <property type="match status" value="1"/>
</dbReference>
<feature type="domain" description="Major facilitator superfamily (MFS) profile" evidence="7">
    <location>
        <begin position="1"/>
        <end position="141"/>
    </location>
</feature>
<dbReference type="AlphaFoldDB" id="A0AAD4HCB2"/>
<sequence>GYDGSMMNGLQSFPQWESAFGYPSGGKLGLLNTIQVSFFSGYAFTPYVSDSIGRRKMLFFGATIMCIATAIQTASQSVSPFIGARFLIGFGLTFAANAAPMSVIEVSYPTYCAPPTSLCNSPWYSGSIIAAWTTYGTFICT</sequence>
<dbReference type="PANTHER" id="PTHR48022">
    <property type="entry name" value="PLASTIDIC GLUCOSE TRANSPORTER 4"/>
    <property type="match status" value="1"/>
</dbReference>
<dbReference type="GO" id="GO:0016020">
    <property type="term" value="C:membrane"/>
    <property type="evidence" value="ECO:0007669"/>
    <property type="project" value="UniProtKB-SubCell"/>
</dbReference>
<dbReference type="InterPro" id="IPR036259">
    <property type="entry name" value="MFS_trans_sf"/>
</dbReference>
<dbReference type="Pfam" id="PF00083">
    <property type="entry name" value="Sugar_tr"/>
    <property type="match status" value="1"/>
</dbReference>
<keyword evidence="9" id="KW-1185">Reference proteome</keyword>
<evidence type="ECO:0000313" key="8">
    <source>
        <dbReference type="EMBL" id="KAG1890660.1"/>
    </source>
</evidence>
<dbReference type="RefSeq" id="XP_041217926.1">
    <property type="nucleotide sequence ID" value="XM_041376102.1"/>
</dbReference>
<accession>A0AAD4HCB2</accession>
<keyword evidence="4 6" id="KW-1133">Transmembrane helix</keyword>
<organism evidence="8 9">
    <name type="scientific">Suillus fuscotomentosus</name>
    <dbReference type="NCBI Taxonomy" id="1912939"/>
    <lineage>
        <taxon>Eukaryota</taxon>
        <taxon>Fungi</taxon>
        <taxon>Dikarya</taxon>
        <taxon>Basidiomycota</taxon>
        <taxon>Agaricomycotina</taxon>
        <taxon>Agaricomycetes</taxon>
        <taxon>Agaricomycetidae</taxon>
        <taxon>Boletales</taxon>
        <taxon>Suillineae</taxon>
        <taxon>Suillaceae</taxon>
        <taxon>Suillus</taxon>
    </lineage>
</organism>
<evidence type="ECO:0000256" key="6">
    <source>
        <dbReference type="SAM" id="Phobius"/>
    </source>
</evidence>
<keyword evidence="5 6" id="KW-0472">Membrane</keyword>
<evidence type="ECO:0000256" key="5">
    <source>
        <dbReference type="ARBA" id="ARBA00023136"/>
    </source>
</evidence>
<dbReference type="GO" id="GO:0005351">
    <property type="term" value="F:carbohydrate:proton symporter activity"/>
    <property type="evidence" value="ECO:0007669"/>
    <property type="project" value="TreeGrafter"/>
</dbReference>
<evidence type="ECO:0000259" key="7">
    <source>
        <dbReference type="PROSITE" id="PS50850"/>
    </source>
</evidence>